<evidence type="ECO:0000256" key="1">
    <source>
        <dbReference type="ARBA" id="ARBA00004370"/>
    </source>
</evidence>
<comment type="subcellular location">
    <subcellularLocation>
        <location evidence="1">Membrane</location>
    </subcellularLocation>
</comment>
<dbReference type="Proteomes" id="UP001462502">
    <property type="component" value="Unassembled WGS sequence"/>
</dbReference>
<proteinExistence type="predicted"/>
<keyword evidence="8" id="KW-1185">Reference proteome</keyword>
<feature type="transmembrane region" description="Helical" evidence="5">
    <location>
        <begin position="135"/>
        <end position="156"/>
    </location>
</feature>
<dbReference type="RefSeq" id="WP_232538587.1">
    <property type="nucleotide sequence ID" value="NZ_CP029495.1"/>
</dbReference>
<dbReference type="InterPro" id="IPR025423">
    <property type="entry name" value="TMEM205-like"/>
</dbReference>
<organism evidence="7 8">
    <name type="scientific">Chromobacterium phragmitis</name>
    <dbReference type="NCBI Taxonomy" id="2202141"/>
    <lineage>
        <taxon>Bacteria</taxon>
        <taxon>Pseudomonadati</taxon>
        <taxon>Pseudomonadota</taxon>
        <taxon>Betaproteobacteria</taxon>
        <taxon>Neisseriales</taxon>
        <taxon>Chromobacteriaceae</taxon>
        <taxon>Chromobacterium</taxon>
    </lineage>
</organism>
<accession>A0ABV0IY40</accession>
<comment type="caution">
    <text evidence="7">The sequence shown here is derived from an EMBL/GenBank/DDBJ whole genome shotgun (WGS) entry which is preliminary data.</text>
</comment>
<evidence type="ECO:0000256" key="2">
    <source>
        <dbReference type="ARBA" id="ARBA00022692"/>
    </source>
</evidence>
<dbReference type="Pfam" id="PF13664">
    <property type="entry name" value="DUF4149"/>
    <property type="match status" value="1"/>
</dbReference>
<feature type="transmembrane region" description="Helical" evidence="5">
    <location>
        <begin position="28"/>
        <end position="48"/>
    </location>
</feature>
<evidence type="ECO:0000313" key="8">
    <source>
        <dbReference type="Proteomes" id="UP001462502"/>
    </source>
</evidence>
<evidence type="ECO:0000259" key="6">
    <source>
        <dbReference type="Pfam" id="PF13664"/>
    </source>
</evidence>
<evidence type="ECO:0000256" key="5">
    <source>
        <dbReference type="SAM" id="Phobius"/>
    </source>
</evidence>
<evidence type="ECO:0000256" key="4">
    <source>
        <dbReference type="ARBA" id="ARBA00023136"/>
    </source>
</evidence>
<dbReference type="EMBL" id="JBDXMI010000001">
    <property type="protein sequence ID" value="MEO9386205.1"/>
    <property type="molecule type" value="Genomic_DNA"/>
</dbReference>
<sequence length="159" mass="17244">MHPIARFSVLRLLLEGEMDGLRAIAKTFWIGGLWVIGLIVAPVLFKSLDAVTAGMVAGRLFSAIAWVGLVCGVFLLVDQVWRNGVAGLKQGGFWLIVGMLACTLINQFGVAPIIVTLKQQMNHAAEGLFGGGFATWHAISSLIYLVQSLLGLFYLWRGE</sequence>
<evidence type="ECO:0000313" key="7">
    <source>
        <dbReference type="EMBL" id="MEO9386205.1"/>
    </source>
</evidence>
<keyword evidence="3 5" id="KW-1133">Transmembrane helix</keyword>
<keyword evidence="2 5" id="KW-0812">Transmembrane</keyword>
<name>A0ABV0IY40_9NEIS</name>
<feature type="transmembrane region" description="Helical" evidence="5">
    <location>
        <begin position="60"/>
        <end position="81"/>
    </location>
</feature>
<gene>
    <name evidence="7" type="ORF">ABI908_19080</name>
</gene>
<keyword evidence="4 5" id="KW-0472">Membrane</keyword>
<protein>
    <submittedName>
        <fullName evidence="7">DUF4149 domain-containing protein</fullName>
    </submittedName>
</protein>
<evidence type="ECO:0000256" key="3">
    <source>
        <dbReference type="ARBA" id="ARBA00022989"/>
    </source>
</evidence>
<feature type="domain" description="TMEM205-like" evidence="6">
    <location>
        <begin position="27"/>
        <end position="123"/>
    </location>
</feature>
<reference evidence="7 8" key="1">
    <citation type="submission" date="2024-05" db="EMBL/GenBank/DDBJ databases">
        <authorList>
            <person name="De Oliveira J.P."/>
            <person name="Noriler S.A."/>
            <person name="De Oliveira A.G."/>
            <person name="Sipoli D.S."/>
        </authorList>
    </citation>
    <scope>NUCLEOTIDE SEQUENCE [LARGE SCALE GENOMIC DNA]</scope>
    <source>
        <strain evidence="7 8">LABIM192</strain>
    </source>
</reference>
<feature type="transmembrane region" description="Helical" evidence="5">
    <location>
        <begin position="93"/>
        <end position="115"/>
    </location>
</feature>